<accession>A0A0F8Z4P1</accession>
<dbReference type="EMBL" id="LAZR01053344">
    <property type="protein sequence ID" value="KKK80955.1"/>
    <property type="molecule type" value="Genomic_DNA"/>
</dbReference>
<protein>
    <submittedName>
        <fullName evidence="1">Uncharacterized protein</fullName>
    </submittedName>
</protein>
<evidence type="ECO:0000313" key="1">
    <source>
        <dbReference type="EMBL" id="KKK80955.1"/>
    </source>
</evidence>
<dbReference type="AlphaFoldDB" id="A0A0F8Z4P1"/>
<organism evidence="1">
    <name type="scientific">marine sediment metagenome</name>
    <dbReference type="NCBI Taxonomy" id="412755"/>
    <lineage>
        <taxon>unclassified sequences</taxon>
        <taxon>metagenomes</taxon>
        <taxon>ecological metagenomes</taxon>
    </lineage>
</organism>
<name>A0A0F8Z4P1_9ZZZZ</name>
<sequence length="37" mass="4315">MKTLALYVFLTSASYFLGSRATITEFLWSRYPPIVDR</sequence>
<feature type="non-terminal residue" evidence="1">
    <location>
        <position position="37"/>
    </location>
</feature>
<reference evidence="1" key="1">
    <citation type="journal article" date="2015" name="Nature">
        <title>Complex archaea that bridge the gap between prokaryotes and eukaryotes.</title>
        <authorList>
            <person name="Spang A."/>
            <person name="Saw J.H."/>
            <person name="Jorgensen S.L."/>
            <person name="Zaremba-Niedzwiedzka K."/>
            <person name="Martijn J."/>
            <person name="Lind A.E."/>
            <person name="van Eijk R."/>
            <person name="Schleper C."/>
            <person name="Guy L."/>
            <person name="Ettema T.J."/>
        </authorList>
    </citation>
    <scope>NUCLEOTIDE SEQUENCE</scope>
</reference>
<comment type="caution">
    <text evidence="1">The sequence shown here is derived from an EMBL/GenBank/DDBJ whole genome shotgun (WGS) entry which is preliminary data.</text>
</comment>
<proteinExistence type="predicted"/>
<gene>
    <name evidence="1" type="ORF">LCGC14_2818340</name>
</gene>